<gene>
    <name evidence="2" type="ORF">GUITHDRAFT_132620</name>
</gene>
<evidence type="ECO:0000313" key="2">
    <source>
        <dbReference type="EMBL" id="EKX54236.1"/>
    </source>
</evidence>
<evidence type="ECO:0000313" key="3">
    <source>
        <dbReference type="EnsemblProtists" id="EKX54236"/>
    </source>
</evidence>
<sequence>MVATEMLQSMPNPMGLLPPPQVPAMNNMIAMSNGMLINAAMPPAMMMIPVPLHPAMEHPQAYMNGAQELPRQGRNNYSQPKHANHEQNKSMFNAKIAMEMSDEDVLNATSPMLTRILVEMLRDGENGRARAWQFFERLCRQKKADVYQFSVMLNACGDSWAAEQLMEKMHESNIHPSEVTYQKLYKIYLRDARVDEAEKVLDELRNLMESGGVQGLPEDYTNRVLTDMLLEMVKEGNDAERRAWELFNRLRKIQKVNIIHYNVMLNTCKSTEDAMQLVREARDEGIFPSERTCMKLAKLYIKEGNMPSHPSQLDAVVNGLKKTSLFDGMAPTSEDCILQPSMNQQFDFSDHGWAEGSDGRRQNVFMGEHELAMMFEKILLGQTPAGTKNLQQADRDN</sequence>
<dbReference type="Gene3D" id="1.25.40.10">
    <property type="entry name" value="Tetratricopeptide repeat domain"/>
    <property type="match status" value="2"/>
</dbReference>
<dbReference type="PANTHER" id="PTHR47941">
    <property type="entry name" value="PENTATRICOPEPTIDE REPEAT-CONTAINING PROTEIN 3, MITOCHONDRIAL"/>
    <property type="match status" value="1"/>
</dbReference>
<dbReference type="InterPro" id="IPR011990">
    <property type="entry name" value="TPR-like_helical_dom_sf"/>
</dbReference>
<proteinExistence type="predicted"/>
<dbReference type="Proteomes" id="UP000011087">
    <property type="component" value="Unassembled WGS sequence"/>
</dbReference>
<dbReference type="STRING" id="905079.L1K051"/>
<evidence type="ECO:0000313" key="4">
    <source>
        <dbReference type="Proteomes" id="UP000011087"/>
    </source>
</evidence>
<dbReference type="RefSeq" id="XP_005841216.1">
    <property type="nucleotide sequence ID" value="XM_005841159.1"/>
</dbReference>
<keyword evidence="4" id="KW-1185">Reference proteome</keyword>
<protein>
    <recommendedName>
        <fullName evidence="5">Pentacotripeptide-repeat region of PRORP domain-containing protein</fullName>
    </recommendedName>
</protein>
<keyword evidence="1" id="KW-0677">Repeat</keyword>
<dbReference type="OrthoDB" id="185373at2759"/>
<accession>L1K051</accession>
<evidence type="ECO:0008006" key="5">
    <source>
        <dbReference type="Google" id="ProtNLM"/>
    </source>
</evidence>
<dbReference type="EMBL" id="JH992968">
    <property type="protein sequence ID" value="EKX54236.1"/>
    <property type="molecule type" value="Genomic_DNA"/>
</dbReference>
<dbReference type="PaxDb" id="55529-EKX54236"/>
<organism evidence="2">
    <name type="scientific">Guillardia theta (strain CCMP2712)</name>
    <name type="common">Cryptophyte</name>
    <dbReference type="NCBI Taxonomy" id="905079"/>
    <lineage>
        <taxon>Eukaryota</taxon>
        <taxon>Cryptophyceae</taxon>
        <taxon>Pyrenomonadales</taxon>
        <taxon>Geminigeraceae</taxon>
        <taxon>Guillardia</taxon>
    </lineage>
</organism>
<reference evidence="4" key="2">
    <citation type="submission" date="2012-11" db="EMBL/GenBank/DDBJ databases">
        <authorList>
            <person name="Kuo A."/>
            <person name="Curtis B.A."/>
            <person name="Tanifuji G."/>
            <person name="Burki F."/>
            <person name="Gruber A."/>
            <person name="Irimia M."/>
            <person name="Maruyama S."/>
            <person name="Arias M.C."/>
            <person name="Ball S.G."/>
            <person name="Gile G.H."/>
            <person name="Hirakawa Y."/>
            <person name="Hopkins J.F."/>
            <person name="Rensing S.A."/>
            <person name="Schmutz J."/>
            <person name="Symeonidi A."/>
            <person name="Elias M."/>
            <person name="Eveleigh R.J."/>
            <person name="Herman E.K."/>
            <person name="Klute M.J."/>
            <person name="Nakayama T."/>
            <person name="Obornik M."/>
            <person name="Reyes-Prieto A."/>
            <person name="Armbrust E.V."/>
            <person name="Aves S.J."/>
            <person name="Beiko R.G."/>
            <person name="Coutinho P."/>
            <person name="Dacks J.B."/>
            <person name="Durnford D.G."/>
            <person name="Fast N.M."/>
            <person name="Green B.R."/>
            <person name="Grisdale C."/>
            <person name="Hempe F."/>
            <person name="Henrissat B."/>
            <person name="Hoppner M.P."/>
            <person name="Ishida K.-I."/>
            <person name="Kim E."/>
            <person name="Koreny L."/>
            <person name="Kroth P.G."/>
            <person name="Liu Y."/>
            <person name="Malik S.-B."/>
            <person name="Maier U.G."/>
            <person name="McRose D."/>
            <person name="Mock T."/>
            <person name="Neilson J.A."/>
            <person name="Onodera N.T."/>
            <person name="Poole A.M."/>
            <person name="Pritham E.J."/>
            <person name="Richards T.A."/>
            <person name="Rocap G."/>
            <person name="Roy S.W."/>
            <person name="Sarai C."/>
            <person name="Schaack S."/>
            <person name="Shirato S."/>
            <person name="Slamovits C.H."/>
            <person name="Spencer D.F."/>
            <person name="Suzuki S."/>
            <person name="Worden A.Z."/>
            <person name="Zauner S."/>
            <person name="Barry K."/>
            <person name="Bell C."/>
            <person name="Bharti A.K."/>
            <person name="Crow J.A."/>
            <person name="Grimwood J."/>
            <person name="Kramer R."/>
            <person name="Lindquist E."/>
            <person name="Lucas S."/>
            <person name="Salamov A."/>
            <person name="McFadden G.I."/>
            <person name="Lane C.E."/>
            <person name="Keeling P.J."/>
            <person name="Gray M.W."/>
            <person name="Grigoriev I.V."/>
            <person name="Archibald J.M."/>
        </authorList>
    </citation>
    <scope>NUCLEOTIDE SEQUENCE</scope>
    <source>
        <strain evidence="4">CCMP2712</strain>
    </source>
</reference>
<evidence type="ECO:0000256" key="1">
    <source>
        <dbReference type="ARBA" id="ARBA00022737"/>
    </source>
</evidence>
<name>L1K051_GUITC</name>
<reference evidence="3" key="3">
    <citation type="submission" date="2016-03" db="UniProtKB">
        <authorList>
            <consortium name="EnsemblProtists"/>
        </authorList>
    </citation>
    <scope>IDENTIFICATION</scope>
</reference>
<dbReference type="HOGENOM" id="CLU_695329_0_0_1"/>
<reference evidence="2 4" key="1">
    <citation type="journal article" date="2012" name="Nature">
        <title>Algal genomes reveal evolutionary mosaicism and the fate of nucleomorphs.</title>
        <authorList>
            <consortium name="DOE Joint Genome Institute"/>
            <person name="Curtis B.A."/>
            <person name="Tanifuji G."/>
            <person name="Burki F."/>
            <person name="Gruber A."/>
            <person name="Irimia M."/>
            <person name="Maruyama S."/>
            <person name="Arias M.C."/>
            <person name="Ball S.G."/>
            <person name="Gile G.H."/>
            <person name="Hirakawa Y."/>
            <person name="Hopkins J.F."/>
            <person name="Kuo A."/>
            <person name="Rensing S.A."/>
            <person name="Schmutz J."/>
            <person name="Symeonidi A."/>
            <person name="Elias M."/>
            <person name="Eveleigh R.J."/>
            <person name="Herman E.K."/>
            <person name="Klute M.J."/>
            <person name="Nakayama T."/>
            <person name="Obornik M."/>
            <person name="Reyes-Prieto A."/>
            <person name="Armbrust E.V."/>
            <person name="Aves S.J."/>
            <person name="Beiko R.G."/>
            <person name="Coutinho P."/>
            <person name="Dacks J.B."/>
            <person name="Durnford D.G."/>
            <person name="Fast N.M."/>
            <person name="Green B.R."/>
            <person name="Grisdale C.J."/>
            <person name="Hempel F."/>
            <person name="Henrissat B."/>
            <person name="Hoppner M.P."/>
            <person name="Ishida K."/>
            <person name="Kim E."/>
            <person name="Koreny L."/>
            <person name="Kroth P.G."/>
            <person name="Liu Y."/>
            <person name="Malik S.B."/>
            <person name="Maier U.G."/>
            <person name="McRose D."/>
            <person name="Mock T."/>
            <person name="Neilson J.A."/>
            <person name="Onodera N.T."/>
            <person name="Poole A.M."/>
            <person name="Pritham E.J."/>
            <person name="Richards T.A."/>
            <person name="Rocap G."/>
            <person name="Roy S.W."/>
            <person name="Sarai C."/>
            <person name="Schaack S."/>
            <person name="Shirato S."/>
            <person name="Slamovits C.H."/>
            <person name="Spencer D.F."/>
            <person name="Suzuki S."/>
            <person name="Worden A.Z."/>
            <person name="Zauner S."/>
            <person name="Barry K."/>
            <person name="Bell C."/>
            <person name="Bharti A.K."/>
            <person name="Crow J.A."/>
            <person name="Grimwood J."/>
            <person name="Kramer R."/>
            <person name="Lindquist E."/>
            <person name="Lucas S."/>
            <person name="Salamov A."/>
            <person name="McFadden G.I."/>
            <person name="Lane C.E."/>
            <person name="Keeling P.J."/>
            <person name="Gray M.W."/>
            <person name="Grigoriev I.V."/>
            <person name="Archibald J.M."/>
        </authorList>
    </citation>
    <scope>NUCLEOTIDE SEQUENCE</scope>
    <source>
        <strain evidence="2 4">CCMP2712</strain>
    </source>
</reference>
<dbReference type="KEGG" id="gtt:GUITHDRAFT_132620"/>
<dbReference type="InterPro" id="IPR002885">
    <property type="entry name" value="PPR_rpt"/>
</dbReference>
<dbReference type="GeneID" id="17310697"/>
<dbReference type="EnsemblProtists" id="EKX54236">
    <property type="protein sequence ID" value="EKX54236"/>
    <property type="gene ID" value="GUITHDRAFT_132620"/>
</dbReference>
<dbReference type="AlphaFoldDB" id="L1K051"/>
<dbReference type="Pfam" id="PF13812">
    <property type="entry name" value="PPR_3"/>
    <property type="match status" value="1"/>
</dbReference>